<protein>
    <recommendedName>
        <fullName evidence="8">Peptidase M14 domain-containing protein</fullName>
    </recommendedName>
</protein>
<comment type="cofactor">
    <cofactor evidence="1">
        <name>Zn(2+)</name>
        <dbReference type="ChEBI" id="CHEBI:29105"/>
    </cofactor>
</comment>
<dbReference type="Proteomes" id="UP000886887">
    <property type="component" value="Unassembled WGS sequence"/>
</dbReference>
<evidence type="ECO:0000313" key="10">
    <source>
        <dbReference type="Proteomes" id="UP000886887"/>
    </source>
</evidence>
<evidence type="ECO:0000256" key="2">
    <source>
        <dbReference type="ARBA" id="ARBA00005988"/>
    </source>
</evidence>
<keyword evidence="5" id="KW-0862">Zinc</keyword>
<keyword evidence="4" id="KW-0378">Hydrolase</keyword>
<gene>
    <name evidence="9" type="ORF">IAB73_04005</name>
</gene>
<keyword evidence="6" id="KW-0482">Metalloprotease</keyword>
<dbReference type="GO" id="GO:0004181">
    <property type="term" value="F:metallocarboxypeptidase activity"/>
    <property type="evidence" value="ECO:0007669"/>
    <property type="project" value="InterPro"/>
</dbReference>
<accession>A0A9D1CRC8</accession>
<comment type="similarity">
    <text evidence="2 7">Belongs to the peptidase M14 family.</text>
</comment>
<evidence type="ECO:0000256" key="5">
    <source>
        <dbReference type="ARBA" id="ARBA00022833"/>
    </source>
</evidence>
<reference evidence="9" key="1">
    <citation type="submission" date="2020-10" db="EMBL/GenBank/DDBJ databases">
        <authorList>
            <person name="Gilroy R."/>
        </authorList>
    </citation>
    <scope>NUCLEOTIDE SEQUENCE</scope>
    <source>
        <strain evidence="9">ChiSxjej2B14-6234</strain>
    </source>
</reference>
<reference evidence="9" key="2">
    <citation type="journal article" date="2021" name="PeerJ">
        <title>Extensive microbial diversity within the chicken gut microbiome revealed by metagenomics and culture.</title>
        <authorList>
            <person name="Gilroy R."/>
            <person name="Ravi A."/>
            <person name="Getino M."/>
            <person name="Pursley I."/>
            <person name="Horton D.L."/>
            <person name="Alikhan N.F."/>
            <person name="Baker D."/>
            <person name="Gharbi K."/>
            <person name="Hall N."/>
            <person name="Watson M."/>
            <person name="Adriaenssens E.M."/>
            <person name="Foster-Nyarko E."/>
            <person name="Jarju S."/>
            <person name="Secka A."/>
            <person name="Antonio M."/>
            <person name="Oren A."/>
            <person name="Chaudhuri R.R."/>
            <person name="La Ragione R."/>
            <person name="Hildebrand F."/>
            <person name="Pallen M.J."/>
        </authorList>
    </citation>
    <scope>NUCLEOTIDE SEQUENCE</scope>
    <source>
        <strain evidence="9">ChiSxjej2B14-6234</strain>
    </source>
</reference>
<dbReference type="Gene3D" id="3.40.630.10">
    <property type="entry name" value="Zn peptidases"/>
    <property type="match status" value="1"/>
</dbReference>
<sequence>MALYKGNVDVYNYSITSTEVRQMDFERIRSHVPDYRDFLTVDELNESTMRLQREFPDVVQVSEVGRSREGRPIYCLKIGNGSKNALMFGCPHPNEPIGAMTLEFLTRELAQDAALRAELDYTFYIVKCIDPDALTLNQGWFKGPFEIYHYLRHYYRPAFHEQVAWTFPVDYKRVHFDSPIPETRILMKLIDELQPAFMYSLHNLGFGGAYWYLTRDIPELYPHFYRCVADMGIPRKLGEAEVPYATEFAPAVFKLLTVQDEYEYNSRYISEDYAAAHHAYGTFSGDYANRAGERTFTFVNELPYFFDPRVSDLSASDRSRRDAVVESCAYKIRHDEDLRPVYERVLPLIDRADNHFATALKERMASGTGSIAAQKRWAEENEAFLAKATVAQVFDNLLVSRFFQATITSLLIRACEMEAGRAQDEAARRTLCEAQAFAEQYLKDECAYLESHMNYQAIPVKKLVTVQAECGLRAAQYISKEKG</sequence>
<dbReference type="AlphaFoldDB" id="A0A9D1CRC8"/>
<feature type="active site" description="Proton donor/acceptor" evidence="7">
    <location>
        <position position="301"/>
    </location>
</feature>
<evidence type="ECO:0000313" key="9">
    <source>
        <dbReference type="EMBL" id="HIQ71359.1"/>
    </source>
</evidence>
<dbReference type="GO" id="GO:0005615">
    <property type="term" value="C:extracellular space"/>
    <property type="evidence" value="ECO:0007669"/>
    <property type="project" value="TreeGrafter"/>
</dbReference>
<evidence type="ECO:0000256" key="7">
    <source>
        <dbReference type="PROSITE-ProRule" id="PRU01379"/>
    </source>
</evidence>
<evidence type="ECO:0000256" key="4">
    <source>
        <dbReference type="ARBA" id="ARBA00022801"/>
    </source>
</evidence>
<proteinExistence type="inferred from homology"/>
<dbReference type="PROSITE" id="PS52035">
    <property type="entry name" value="PEPTIDASE_M14"/>
    <property type="match status" value="1"/>
</dbReference>
<organism evidence="9 10">
    <name type="scientific">Candidatus Onthenecus intestinigallinarum</name>
    <dbReference type="NCBI Taxonomy" id="2840875"/>
    <lineage>
        <taxon>Bacteria</taxon>
        <taxon>Bacillati</taxon>
        <taxon>Bacillota</taxon>
        <taxon>Clostridia</taxon>
        <taxon>Eubacteriales</taxon>
        <taxon>Candidatus Onthenecus</taxon>
    </lineage>
</organism>
<name>A0A9D1CRC8_9FIRM</name>
<evidence type="ECO:0000256" key="6">
    <source>
        <dbReference type="ARBA" id="ARBA00023049"/>
    </source>
</evidence>
<feature type="domain" description="Peptidase M14" evidence="8">
    <location>
        <begin position="37"/>
        <end position="331"/>
    </location>
</feature>
<keyword evidence="3" id="KW-0645">Protease</keyword>
<dbReference type="PANTHER" id="PTHR11705">
    <property type="entry name" value="PROTEASE FAMILY M14 CARBOXYPEPTIDASE A,B"/>
    <property type="match status" value="1"/>
</dbReference>
<evidence type="ECO:0000256" key="3">
    <source>
        <dbReference type="ARBA" id="ARBA00022670"/>
    </source>
</evidence>
<dbReference type="GO" id="GO:0008270">
    <property type="term" value="F:zinc ion binding"/>
    <property type="evidence" value="ECO:0007669"/>
    <property type="project" value="InterPro"/>
</dbReference>
<dbReference type="SUPFAM" id="SSF53187">
    <property type="entry name" value="Zn-dependent exopeptidases"/>
    <property type="match status" value="1"/>
</dbReference>
<comment type="caution">
    <text evidence="9">The sequence shown here is derived from an EMBL/GenBank/DDBJ whole genome shotgun (WGS) entry which is preliminary data.</text>
</comment>
<dbReference type="GO" id="GO:0006508">
    <property type="term" value="P:proteolysis"/>
    <property type="evidence" value="ECO:0007669"/>
    <property type="project" value="UniProtKB-KW"/>
</dbReference>
<dbReference type="InterPro" id="IPR000834">
    <property type="entry name" value="Peptidase_M14"/>
</dbReference>
<dbReference type="EMBL" id="DVFJ01000011">
    <property type="protein sequence ID" value="HIQ71359.1"/>
    <property type="molecule type" value="Genomic_DNA"/>
</dbReference>
<dbReference type="PANTHER" id="PTHR11705:SF143">
    <property type="entry name" value="SLL0236 PROTEIN"/>
    <property type="match status" value="1"/>
</dbReference>
<dbReference type="Pfam" id="PF00246">
    <property type="entry name" value="Peptidase_M14"/>
    <property type="match status" value="1"/>
</dbReference>
<evidence type="ECO:0000259" key="8">
    <source>
        <dbReference type="PROSITE" id="PS52035"/>
    </source>
</evidence>
<evidence type="ECO:0000256" key="1">
    <source>
        <dbReference type="ARBA" id="ARBA00001947"/>
    </source>
</evidence>